<dbReference type="Gene3D" id="3.30.200.20">
    <property type="entry name" value="Phosphorylase Kinase, domain 1"/>
    <property type="match status" value="1"/>
</dbReference>
<protein>
    <recommendedName>
        <fullName evidence="1">Protein kinase domain-containing protein</fullName>
    </recommendedName>
</protein>
<accession>A0AAF0TGT9</accession>
<gene>
    <name evidence="2" type="ORF">MTR67_006055</name>
</gene>
<dbReference type="InterPro" id="IPR050823">
    <property type="entry name" value="Plant_Ser_Thr_Prot_Kinase"/>
</dbReference>
<name>A0AAF0TGT9_SOLVR</name>
<keyword evidence="3" id="KW-1185">Reference proteome</keyword>
<dbReference type="PANTHER" id="PTHR45621">
    <property type="entry name" value="OS01G0588500 PROTEIN-RELATED"/>
    <property type="match status" value="1"/>
</dbReference>
<feature type="non-terminal residue" evidence="2">
    <location>
        <position position="1"/>
    </location>
</feature>
<dbReference type="GO" id="GO:0005524">
    <property type="term" value="F:ATP binding"/>
    <property type="evidence" value="ECO:0007669"/>
    <property type="project" value="InterPro"/>
</dbReference>
<reference evidence="2" key="1">
    <citation type="submission" date="2023-08" db="EMBL/GenBank/DDBJ databases">
        <title>A de novo genome assembly of Solanum verrucosum Schlechtendal, a Mexican diploid species geographically isolated from the other diploid A-genome species in potato relatives.</title>
        <authorList>
            <person name="Hosaka K."/>
        </authorList>
    </citation>
    <scope>NUCLEOTIDE SEQUENCE</scope>
    <source>
        <tissue evidence="2">Young leaves</tissue>
    </source>
</reference>
<dbReference type="Proteomes" id="UP001234989">
    <property type="component" value="Chromosome 1"/>
</dbReference>
<evidence type="ECO:0000313" key="3">
    <source>
        <dbReference type="Proteomes" id="UP001234989"/>
    </source>
</evidence>
<feature type="domain" description="Protein kinase" evidence="1">
    <location>
        <begin position="108"/>
        <end position="399"/>
    </location>
</feature>
<sequence length="399" mass="45820">VTVEEVGEFDIRHSFRQANKMVDALVKEGVQLASCNLKNIFVAPPASMRCCCVYQKCPVKDDLIKLRSNEKCPVKDDLLDPKSNEECPVENDLLEFTSEELSQFTSQFSPENLIGVTDLGKLYHGKLPIAYDQCKVLSYYERNYRTRRHDDELPRLEDELKFLQAPKIRGNPNLIKVVGYCRKEIVGVVYDINPLDTLKRHAMNLFIQESIEEIQHPNYFFGFASSDDFNWLQRVKTALALARLLAYLHDRNQSYLIHNFAPSHLVVDQLFCVSSIQNFNPFLFEFDMLVGGVLDTTTVNETDMRIGPYGYIDPFYSYNGPAAYTVKFDVYAFGVLLFNLTSKRALDKEKYTESSVCNLPCRRKECPIKDDLLDLDSKKNCSVKNALSRMIFLNSHQTS</sequence>
<evidence type="ECO:0000313" key="2">
    <source>
        <dbReference type="EMBL" id="WMV12670.1"/>
    </source>
</evidence>
<dbReference type="InterPro" id="IPR000719">
    <property type="entry name" value="Prot_kinase_dom"/>
</dbReference>
<dbReference type="InterPro" id="IPR011009">
    <property type="entry name" value="Kinase-like_dom_sf"/>
</dbReference>
<dbReference type="Gene3D" id="1.10.510.10">
    <property type="entry name" value="Transferase(Phosphotransferase) domain 1"/>
    <property type="match status" value="1"/>
</dbReference>
<dbReference type="GO" id="GO:0004672">
    <property type="term" value="F:protein kinase activity"/>
    <property type="evidence" value="ECO:0007669"/>
    <property type="project" value="InterPro"/>
</dbReference>
<dbReference type="EMBL" id="CP133612">
    <property type="protein sequence ID" value="WMV12670.1"/>
    <property type="molecule type" value="Genomic_DNA"/>
</dbReference>
<evidence type="ECO:0000259" key="1">
    <source>
        <dbReference type="PROSITE" id="PS50011"/>
    </source>
</evidence>
<proteinExistence type="predicted"/>
<organism evidence="2 3">
    <name type="scientific">Solanum verrucosum</name>
    <dbReference type="NCBI Taxonomy" id="315347"/>
    <lineage>
        <taxon>Eukaryota</taxon>
        <taxon>Viridiplantae</taxon>
        <taxon>Streptophyta</taxon>
        <taxon>Embryophyta</taxon>
        <taxon>Tracheophyta</taxon>
        <taxon>Spermatophyta</taxon>
        <taxon>Magnoliopsida</taxon>
        <taxon>eudicotyledons</taxon>
        <taxon>Gunneridae</taxon>
        <taxon>Pentapetalae</taxon>
        <taxon>asterids</taxon>
        <taxon>lamiids</taxon>
        <taxon>Solanales</taxon>
        <taxon>Solanaceae</taxon>
        <taxon>Solanoideae</taxon>
        <taxon>Solaneae</taxon>
        <taxon>Solanum</taxon>
    </lineage>
</organism>
<dbReference type="AlphaFoldDB" id="A0AAF0TGT9"/>
<dbReference type="PROSITE" id="PS50011">
    <property type="entry name" value="PROTEIN_KINASE_DOM"/>
    <property type="match status" value="1"/>
</dbReference>
<dbReference type="SUPFAM" id="SSF56112">
    <property type="entry name" value="Protein kinase-like (PK-like)"/>
    <property type="match status" value="1"/>
</dbReference>